<dbReference type="EMBL" id="AHAM01000087">
    <property type="protein sequence ID" value="EHK57077.1"/>
    <property type="molecule type" value="Genomic_DNA"/>
</dbReference>
<evidence type="ECO:0000313" key="1">
    <source>
        <dbReference type="EMBL" id="EHK57077.1"/>
    </source>
</evidence>
<sequence>MEHIRFVGLDIHKERISIAVAESGRGGSVEYLGEITNDPDAINKLCDRLGRSGKPLAFCYEAGPCGRADSREGSMRLATWSW</sequence>
<protein>
    <submittedName>
        <fullName evidence="1">Transposase, IS111A/IS1328/IS1533</fullName>
    </submittedName>
</protein>
<dbReference type="AlphaFoldDB" id="H0HQA5"/>
<dbReference type="RefSeq" id="WP_008835966.1">
    <property type="nucleotide sequence ID" value="NZ_AHAM01000087.1"/>
</dbReference>
<dbReference type="PATRIC" id="fig|1107882.3.peg.2296"/>
<dbReference type="OrthoDB" id="8261795at2"/>
<name>H0HQA5_9HYPH</name>
<gene>
    <name evidence="1" type="ORF">MAXJ12_11677</name>
</gene>
<dbReference type="Proteomes" id="UP000003250">
    <property type="component" value="Unassembled WGS sequence"/>
</dbReference>
<organism evidence="1 2">
    <name type="scientific">Mesorhizobium alhagi CCNWXJ12-2</name>
    <dbReference type="NCBI Taxonomy" id="1107882"/>
    <lineage>
        <taxon>Bacteria</taxon>
        <taxon>Pseudomonadati</taxon>
        <taxon>Pseudomonadota</taxon>
        <taxon>Alphaproteobacteria</taxon>
        <taxon>Hyphomicrobiales</taxon>
        <taxon>Phyllobacteriaceae</taxon>
        <taxon>Allomesorhizobium</taxon>
    </lineage>
</organism>
<keyword evidence="2" id="KW-1185">Reference proteome</keyword>
<accession>H0HQA5</accession>
<reference evidence="1 2" key="1">
    <citation type="journal article" date="2012" name="J. Bacteriol.">
        <title>Draft Genome Sequence of Mesorhizobium alhagi CCNWXJ12-2T, a Novel Salt-Resistant Species Isolated from the Desert of Northwestern China.</title>
        <authorList>
            <person name="Zhou M."/>
            <person name="Chen W."/>
            <person name="Chen H."/>
            <person name="Wei G."/>
        </authorList>
    </citation>
    <scope>NUCLEOTIDE SEQUENCE [LARGE SCALE GENOMIC DNA]</scope>
    <source>
        <strain evidence="1 2">CCNWXJ12-2</strain>
    </source>
</reference>
<evidence type="ECO:0000313" key="2">
    <source>
        <dbReference type="Proteomes" id="UP000003250"/>
    </source>
</evidence>
<proteinExistence type="predicted"/>